<dbReference type="Pfam" id="PF02321">
    <property type="entry name" value="OEP"/>
    <property type="match status" value="1"/>
</dbReference>
<organism evidence="3 4">
    <name type="scientific">Acinetobacter towneri</name>
    <dbReference type="NCBI Taxonomy" id="202956"/>
    <lineage>
        <taxon>Bacteria</taxon>
        <taxon>Pseudomonadati</taxon>
        <taxon>Pseudomonadota</taxon>
        <taxon>Gammaproteobacteria</taxon>
        <taxon>Moraxellales</taxon>
        <taxon>Moraxellaceae</taxon>
        <taxon>Acinetobacter</taxon>
    </lineage>
</organism>
<dbReference type="RefSeq" id="WP_070153873.1">
    <property type="nucleotide sequence ID" value="NZ_MKQS01000007.1"/>
</dbReference>
<dbReference type="STRING" id="202956.BJN41_03625"/>
<evidence type="ECO:0000313" key="3">
    <source>
        <dbReference type="EMBL" id="OFE43829.1"/>
    </source>
</evidence>
<comment type="caution">
    <text evidence="3">The sequence shown here is derived from an EMBL/GenBank/DDBJ whole genome shotgun (WGS) entry which is preliminary data.</text>
</comment>
<name>A0A1E8E2M6_9GAMM</name>
<protein>
    <submittedName>
        <fullName evidence="3">RND transporter</fullName>
    </submittedName>
</protein>
<proteinExistence type="inferred from homology"/>
<gene>
    <name evidence="3" type="ORF">BJN41_03625</name>
</gene>
<feature type="coiled-coil region" evidence="2">
    <location>
        <begin position="149"/>
        <end position="176"/>
    </location>
</feature>
<keyword evidence="2" id="KW-0175">Coiled coil</keyword>
<evidence type="ECO:0000256" key="2">
    <source>
        <dbReference type="SAM" id="Coils"/>
    </source>
</evidence>
<evidence type="ECO:0000256" key="1">
    <source>
        <dbReference type="ARBA" id="ARBA00007613"/>
    </source>
</evidence>
<accession>A0A1E8E2M6</accession>
<dbReference type="AlphaFoldDB" id="A0A1E8E2M6"/>
<sequence>MSKNKLHQDTSILNLSWSALGSGILLSAMISFSTSVVASTQDLTLQQAIEQVNQYQASQNFWETQNSINATNLQQSKLFKNPELSVEQTGFGSNNEKELTIGISQPLDIFGERRANQKLASLSIDKTALKQKIYQAQIELAVKYVWSQLAIAELEKNIVNEQLRVSEENLQAIEKRFNAGSIAQVDVNRARLSHAENIRLFRQADLQVQVATQQLSNLWGTSDKSLKVNLSSQKLWPKSTHGQVQEYLADNYIEKYRILQVLESQATVDQLKAKSRPNPTLNLGVNRTQSLDNSTQNQLVVGVSVPLNIFDRQQNGIKIAQEKMNLLERQKDFYLKQNALQIGTILTELQGLELQFKVVDETQIPLATQVQSKTLQGFLAGKFALTDVQQATLQLQDIRLRKVQLLREGWQKAIEAESLSLGISPSEVMSKDAIAQINQNLWQDIQAMPVIGGGN</sequence>
<dbReference type="SUPFAM" id="SSF56954">
    <property type="entry name" value="Outer membrane efflux proteins (OEP)"/>
    <property type="match status" value="1"/>
</dbReference>
<dbReference type="PANTHER" id="PTHR30203:SF24">
    <property type="entry name" value="BLR4935 PROTEIN"/>
    <property type="match status" value="1"/>
</dbReference>
<feature type="coiled-coil region" evidence="2">
    <location>
        <begin position="310"/>
        <end position="337"/>
    </location>
</feature>
<dbReference type="GO" id="GO:0015562">
    <property type="term" value="F:efflux transmembrane transporter activity"/>
    <property type="evidence" value="ECO:0007669"/>
    <property type="project" value="InterPro"/>
</dbReference>
<dbReference type="InterPro" id="IPR003423">
    <property type="entry name" value="OMP_efflux"/>
</dbReference>
<dbReference type="EMBL" id="MKQS01000007">
    <property type="protein sequence ID" value="OFE43829.1"/>
    <property type="molecule type" value="Genomic_DNA"/>
</dbReference>
<dbReference type="Proteomes" id="UP000186931">
    <property type="component" value="Unassembled WGS sequence"/>
</dbReference>
<dbReference type="Gene3D" id="1.20.1600.10">
    <property type="entry name" value="Outer membrane efflux proteins (OEP)"/>
    <property type="match status" value="1"/>
</dbReference>
<dbReference type="InterPro" id="IPR010131">
    <property type="entry name" value="MdtP/NodT-like"/>
</dbReference>
<dbReference type="PANTHER" id="PTHR30203">
    <property type="entry name" value="OUTER MEMBRANE CATION EFFLUX PROTEIN"/>
    <property type="match status" value="1"/>
</dbReference>
<evidence type="ECO:0000313" key="4">
    <source>
        <dbReference type="Proteomes" id="UP000186931"/>
    </source>
</evidence>
<comment type="similarity">
    <text evidence="1">Belongs to the outer membrane factor (OMF) (TC 1.B.17) family.</text>
</comment>
<reference evidence="3 4" key="1">
    <citation type="submission" date="2016-10" db="EMBL/GenBank/DDBJ databases">
        <title>Genome of airborne Acinetobacter sp. 5-2Ac02 in the hospital environment: Species near to Acinetobacter towneri.</title>
        <authorList>
            <person name="Barbosa B."/>
            <person name="Fernandez-Garcia L."/>
            <person name="Gato E."/>
            <person name="Leao R."/>
            <person name="Albano R."/>
            <person name="Fernandez B."/>
            <person name="Fernandez-Cuenca F."/>
            <person name="Marques E."/>
            <person name="Tomas M."/>
        </authorList>
    </citation>
    <scope>NUCLEOTIDE SEQUENCE [LARGE SCALE GENOMIC DNA]</scope>
    <source>
        <strain evidence="3 4">5-2Ac02</strain>
    </source>
</reference>